<keyword evidence="2" id="KW-1185">Reference proteome</keyword>
<evidence type="ECO:0000313" key="1">
    <source>
        <dbReference type="EMBL" id="GMR35452.1"/>
    </source>
</evidence>
<protein>
    <submittedName>
        <fullName evidence="1">Uncharacterized protein</fullName>
    </submittedName>
</protein>
<reference evidence="2" key="1">
    <citation type="submission" date="2022-10" db="EMBL/GenBank/DDBJ databases">
        <title>Genome assembly of Pristionchus species.</title>
        <authorList>
            <person name="Yoshida K."/>
            <person name="Sommer R.J."/>
        </authorList>
    </citation>
    <scope>NUCLEOTIDE SEQUENCE [LARGE SCALE GENOMIC DNA]</scope>
    <source>
        <strain evidence="2">RS5460</strain>
    </source>
</reference>
<name>A0AAN4Z6I4_9BILA</name>
<proteinExistence type="predicted"/>
<dbReference type="AlphaFoldDB" id="A0AAN4Z6I4"/>
<accession>A0AAN4Z6I4</accession>
<dbReference type="Proteomes" id="UP001328107">
    <property type="component" value="Unassembled WGS sequence"/>
</dbReference>
<gene>
    <name evidence="1" type="ORF">PMAYCL1PPCAC_05647</name>
</gene>
<comment type="caution">
    <text evidence="1">The sequence shown here is derived from an EMBL/GenBank/DDBJ whole genome shotgun (WGS) entry which is preliminary data.</text>
</comment>
<evidence type="ECO:0000313" key="2">
    <source>
        <dbReference type="Proteomes" id="UP001328107"/>
    </source>
</evidence>
<dbReference type="EMBL" id="BTRK01000002">
    <property type="protein sequence ID" value="GMR35452.1"/>
    <property type="molecule type" value="Genomic_DNA"/>
</dbReference>
<organism evidence="1 2">
    <name type="scientific">Pristionchus mayeri</name>
    <dbReference type="NCBI Taxonomy" id="1317129"/>
    <lineage>
        <taxon>Eukaryota</taxon>
        <taxon>Metazoa</taxon>
        <taxon>Ecdysozoa</taxon>
        <taxon>Nematoda</taxon>
        <taxon>Chromadorea</taxon>
        <taxon>Rhabditida</taxon>
        <taxon>Rhabditina</taxon>
        <taxon>Diplogasteromorpha</taxon>
        <taxon>Diplogasteroidea</taxon>
        <taxon>Neodiplogasteridae</taxon>
        <taxon>Pristionchus</taxon>
    </lineage>
</organism>
<sequence length="115" mass="12481">SAQGTALSGVSVSAFSCLDTNPIFTSGMACKDVKFAYDFYKLQFNVLNDNLFRKYYTCYQGESLGYTLNGARSVGGGKKLFCGTNSTTKAAEWQWSMMDGSDAAPIPLDAKMSCF</sequence>
<feature type="non-terminal residue" evidence="1">
    <location>
        <position position="1"/>
    </location>
</feature>